<accession>A0A852TE41</accession>
<proteinExistence type="predicted"/>
<name>A0A852TE41_9BACI</name>
<reference evidence="3" key="2">
    <citation type="submission" date="2020-08" db="EMBL/GenBank/DDBJ databases">
        <title>The Agave Microbiome: Exploring the role of microbial communities in plant adaptations to desert environments.</title>
        <authorList>
            <person name="Partida-Martinez L.P."/>
        </authorList>
    </citation>
    <scope>NUCLEOTIDE SEQUENCE [LARGE SCALE GENOMIC DNA]</scope>
    <source>
        <strain evidence="3">AT2.8</strain>
    </source>
</reference>
<gene>
    <name evidence="2" type="ORF">F4694_003251</name>
</gene>
<dbReference type="InterPro" id="IPR025072">
    <property type="entry name" value="Fur_reg_FbpA"/>
</dbReference>
<dbReference type="Pfam" id="PF13076">
    <property type="entry name" value="Fur_reg_FbpA"/>
    <property type="match status" value="1"/>
</dbReference>
<evidence type="ECO:0008006" key="4">
    <source>
        <dbReference type="Google" id="ProtNLM"/>
    </source>
</evidence>
<dbReference type="Proteomes" id="UP000548423">
    <property type="component" value="Unassembled WGS sequence"/>
</dbReference>
<evidence type="ECO:0000313" key="2">
    <source>
        <dbReference type="EMBL" id="NYE06471.1"/>
    </source>
</evidence>
<feature type="region of interest" description="Disordered" evidence="1">
    <location>
        <begin position="52"/>
        <end position="71"/>
    </location>
</feature>
<protein>
    <recommendedName>
        <fullName evidence="4">Fur-regulated basic protein FbpA</fullName>
    </recommendedName>
</protein>
<evidence type="ECO:0000256" key="1">
    <source>
        <dbReference type="SAM" id="MobiDB-lite"/>
    </source>
</evidence>
<dbReference type="AlphaFoldDB" id="A0A852TE41"/>
<evidence type="ECO:0000313" key="3">
    <source>
        <dbReference type="Proteomes" id="UP000548423"/>
    </source>
</evidence>
<comment type="caution">
    <text evidence="2">The sequence shown here is derived from an EMBL/GenBank/DDBJ whole genome shotgun (WGS) entry which is preliminary data.</text>
</comment>
<reference evidence="3" key="1">
    <citation type="submission" date="2020-07" db="EMBL/GenBank/DDBJ databases">
        <authorList>
            <person name="Partida-Martinez L."/>
            <person name="Huntemann M."/>
            <person name="Clum A."/>
            <person name="Wang J."/>
            <person name="Palaniappan K."/>
            <person name="Ritter S."/>
            <person name="Chen I.-M."/>
            <person name="Stamatis D."/>
            <person name="Reddy T."/>
            <person name="O'Malley R."/>
            <person name="Daum C."/>
            <person name="Shapiro N."/>
            <person name="Ivanova N."/>
            <person name="Kyrpides N."/>
            <person name="Woyke T."/>
        </authorList>
    </citation>
    <scope>NUCLEOTIDE SEQUENCE [LARGE SCALE GENOMIC DNA]</scope>
    <source>
        <strain evidence="3">AT2.8</strain>
    </source>
</reference>
<dbReference type="EMBL" id="JACCBX010000006">
    <property type="protein sequence ID" value="NYE06471.1"/>
    <property type="molecule type" value="Genomic_DNA"/>
</dbReference>
<sequence length="71" mass="8300">MGEILRNAVENKRNKLIKKLIAYNVYKKEDKHLFELSLTDLENEYKRFKSLSHPHSDIGSIKLTGPKSDKK</sequence>
<organism evidence="2 3">
    <name type="scientific">Neobacillus niacini</name>
    <dbReference type="NCBI Taxonomy" id="86668"/>
    <lineage>
        <taxon>Bacteria</taxon>
        <taxon>Bacillati</taxon>
        <taxon>Bacillota</taxon>
        <taxon>Bacilli</taxon>
        <taxon>Bacillales</taxon>
        <taxon>Bacillaceae</taxon>
        <taxon>Neobacillus</taxon>
    </lineage>
</organism>